<sequence>MASKTVALITGANQGIGFETAKRLSKEHPDYIVIMAGRRKEAIEEAAKKLQADGLTVEPLVLDVGSDDSIEAAVQAVQAKHGRLDVLINNAGISNYADPKATSAAAKARAEWAEIININVSGVAAVTDAFLPLMKKSLETNKPKRIVFVSSTLGSMAYKVDPKGQCHANVARSYTTSKAALNMLAWHYMVDFEDDKANWKINCNCPGYCATNLNGNRGYDTAENGSINCVRLATLGPDGETATFSNRQGPIPW</sequence>
<comment type="similarity">
    <text evidence="1">Belongs to the short-chain dehydrogenases/reductases (SDR) family.</text>
</comment>
<dbReference type="InterPro" id="IPR020904">
    <property type="entry name" value="Sc_DH/Rdtase_CS"/>
</dbReference>
<proteinExistence type="inferred from homology"/>
<evidence type="ECO:0000256" key="3">
    <source>
        <dbReference type="ARBA" id="ARBA00023002"/>
    </source>
</evidence>
<reference evidence="4 5" key="1">
    <citation type="submission" date="2024-01" db="EMBL/GenBank/DDBJ databases">
        <authorList>
            <person name="Allen C."/>
            <person name="Tagirdzhanova G."/>
        </authorList>
    </citation>
    <scope>NUCLEOTIDE SEQUENCE [LARGE SCALE GENOMIC DNA]</scope>
</reference>
<dbReference type="InterPro" id="IPR002347">
    <property type="entry name" value="SDR_fam"/>
</dbReference>
<keyword evidence="5" id="KW-1185">Reference proteome</keyword>
<name>A0ABP0CAG8_9PEZI</name>
<dbReference type="Gene3D" id="3.40.50.720">
    <property type="entry name" value="NAD(P)-binding Rossmann-like Domain"/>
    <property type="match status" value="1"/>
</dbReference>
<dbReference type="PRINTS" id="PR00081">
    <property type="entry name" value="GDHRDH"/>
</dbReference>
<comment type="caution">
    <text evidence="4">The sequence shown here is derived from an EMBL/GenBank/DDBJ whole genome shotgun (WGS) entry which is preliminary data.</text>
</comment>
<evidence type="ECO:0000256" key="2">
    <source>
        <dbReference type="ARBA" id="ARBA00022857"/>
    </source>
</evidence>
<protein>
    <recommendedName>
        <fullName evidence="6">Short chain dehydrogenase</fullName>
    </recommendedName>
</protein>
<dbReference type="Pfam" id="PF00106">
    <property type="entry name" value="adh_short"/>
    <property type="match status" value="1"/>
</dbReference>
<keyword evidence="2" id="KW-0521">NADP</keyword>
<evidence type="ECO:0008006" key="6">
    <source>
        <dbReference type="Google" id="ProtNLM"/>
    </source>
</evidence>
<accession>A0ABP0CAG8</accession>
<dbReference type="PROSITE" id="PS00061">
    <property type="entry name" value="ADH_SHORT"/>
    <property type="match status" value="1"/>
</dbReference>
<evidence type="ECO:0000313" key="5">
    <source>
        <dbReference type="Proteomes" id="UP001642482"/>
    </source>
</evidence>
<dbReference type="Proteomes" id="UP001642482">
    <property type="component" value="Unassembled WGS sequence"/>
</dbReference>
<evidence type="ECO:0000256" key="1">
    <source>
        <dbReference type="ARBA" id="ARBA00006484"/>
    </source>
</evidence>
<gene>
    <name evidence="4" type="ORF">SEUCBS140593_006973</name>
</gene>
<dbReference type="SUPFAM" id="SSF51735">
    <property type="entry name" value="NAD(P)-binding Rossmann-fold domains"/>
    <property type="match status" value="1"/>
</dbReference>
<organism evidence="4 5">
    <name type="scientific">Sporothrix eucalyptigena</name>
    <dbReference type="NCBI Taxonomy" id="1812306"/>
    <lineage>
        <taxon>Eukaryota</taxon>
        <taxon>Fungi</taxon>
        <taxon>Dikarya</taxon>
        <taxon>Ascomycota</taxon>
        <taxon>Pezizomycotina</taxon>
        <taxon>Sordariomycetes</taxon>
        <taxon>Sordariomycetidae</taxon>
        <taxon>Ophiostomatales</taxon>
        <taxon>Ophiostomataceae</taxon>
        <taxon>Sporothrix</taxon>
    </lineage>
</organism>
<dbReference type="PANTHER" id="PTHR43963:SF6">
    <property type="entry name" value="CHAIN DEHYDROGENASE FAMILY PROTEIN, PUTATIVE (AFU_ORTHOLOGUE AFUA_3G15350)-RELATED"/>
    <property type="match status" value="1"/>
</dbReference>
<dbReference type="InterPro" id="IPR036291">
    <property type="entry name" value="NAD(P)-bd_dom_sf"/>
</dbReference>
<evidence type="ECO:0000313" key="4">
    <source>
        <dbReference type="EMBL" id="CAK7228615.1"/>
    </source>
</evidence>
<dbReference type="EMBL" id="CAWUHD010000080">
    <property type="protein sequence ID" value="CAK7228615.1"/>
    <property type="molecule type" value="Genomic_DNA"/>
</dbReference>
<keyword evidence="3" id="KW-0560">Oxidoreductase</keyword>
<dbReference type="PANTHER" id="PTHR43963">
    <property type="entry name" value="CARBONYL REDUCTASE 1-RELATED"/>
    <property type="match status" value="1"/>
</dbReference>